<dbReference type="EMBL" id="CAJVPP010000806">
    <property type="protein sequence ID" value="CAG8513669.1"/>
    <property type="molecule type" value="Genomic_DNA"/>
</dbReference>
<reference evidence="1" key="1">
    <citation type="submission" date="2021-06" db="EMBL/GenBank/DDBJ databases">
        <authorList>
            <person name="Kallberg Y."/>
            <person name="Tangrot J."/>
            <person name="Rosling A."/>
        </authorList>
    </citation>
    <scope>NUCLEOTIDE SEQUENCE</scope>
    <source>
        <strain evidence="1">87-6 pot B 2015</strain>
    </source>
</reference>
<sequence>MSSSGNVVSVLKAQINASLNTLEKKVDKIVALTPVNKPTGKPAQIKA</sequence>
<organism evidence="1 2">
    <name type="scientific">Funneliformis mosseae</name>
    <name type="common">Endomycorrhizal fungus</name>
    <name type="synonym">Glomus mosseae</name>
    <dbReference type="NCBI Taxonomy" id="27381"/>
    <lineage>
        <taxon>Eukaryota</taxon>
        <taxon>Fungi</taxon>
        <taxon>Fungi incertae sedis</taxon>
        <taxon>Mucoromycota</taxon>
        <taxon>Glomeromycotina</taxon>
        <taxon>Glomeromycetes</taxon>
        <taxon>Glomerales</taxon>
        <taxon>Glomeraceae</taxon>
        <taxon>Funneliformis</taxon>
    </lineage>
</organism>
<feature type="non-terminal residue" evidence="1">
    <location>
        <position position="47"/>
    </location>
</feature>
<evidence type="ECO:0000313" key="1">
    <source>
        <dbReference type="EMBL" id="CAG8513669.1"/>
    </source>
</evidence>
<name>A0A9N9A175_FUNMO</name>
<dbReference type="AlphaFoldDB" id="A0A9N9A175"/>
<accession>A0A9N9A175</accession>
<comment type="caution">
    <text evidence="1">The sequence shown here is derived from an EMBL/GenBank/DDBJ whole genome shotgun (WGS) entry which is preliminary data.</text>
</comment>
<protein>
    <submittedName>
        <fullName evidence="1">14504_t:CDS:1</fullName>
    </submittedName>
</protein>
<dbReference type="Proteomes" id="UP000789375">
    <property type="component" value="Unassembled WGS sequence"/>
</dbReference>
<keyword evidence="2" id="KW-1185">Reference proteome</keyword>
<evidence type="ECO:0000313" key="2">
    <source>
        <dbReference type="Proteomes" id="UP000789375"/>
    </source>
</evidence>
<proteinExistence type="predicted"/>
<gene>
    <name evidence="1" type="ORF">FMOSSE_LOCUS4671</name>
</gene>